<dbReference type="InterPro" id="IPR012340">
    <property type="entry name" value="NA-bd_OB-fold"/>
</dbReference>
<keyword evidence="4" id="KW-1185">Reference proteome</keyword>
<accession>A0A8D0GKP6</accession>
<dbReference type="Pfam" id="PF08646">
    <property type="entry name" value="Rep_fac-A_C"/>
    <property type="match status" value="1"/>
</dbReference>
<dbReference type="GO" id="GO:0005737">
    <property type="term" value="C:cytoplasm"/>
    <property type="evidence" value="ECO:0007669"/>
    <property type="project" value="TreeGrafter"/>
</dbReference>
<dbReference type="Ensembl" id="ENSSPUT00000008714.1">
    <property type="protein sequence ID" value="ENSSPUP00000008164.1"/>
    <property type="gene ID" value="ENSSPUG00000006336.1"/>
</dbReference>
<dbReference type="SUPFAM" id="SSF50249">
    <property type="entry name" value="Nucleic acid-binding proteins"/>
    <property type="match status" value="1"/>
</dbReference>
<reference evidence="3" key="1">
    <citation type="submission" date="2025-05" db="UniProtKB">
        <authorList>
            <consortium name="Ensembl"/>
        </authorList>
    </citation>
    <scope>IDENTIFICATION</scope>
</reference>
<evidence type="ECO:0000256" key="1">
    <source>
        <dbReference type="SAM" id="MobiDB-lite"/>
    </source>
</evidence>
<dbReference type="GeneTree" id="ENSGT00390000014932"/>
<dbReference type="OMA" id="WQPSLEL"/>
<organism evidence="3 4">
    <name type="scientific">Sphenodon punctatus</name>
    <name type="common">Tuatara</name>
    <name type="synonym">Hatteria punctata</name>
    <dbReference type="NCBI Taxonomy" id="8508"/>
    <lineage>
        <taxon>Eukaryota</taxon>
        <taxon>Metazoa</taxon>
        <taxon>Chordata</taxon>
        <taxon>Craniata</taxon>
        <taxon>Vertebrata</taxon>
        <taxon>Euteleostomi</taxon>
        <taxon>Lepidosauria</taxon>
        <taxon>Sphenodontia</taxon>
        <taxon>Sphenodontidae</taxon>
        <taxon>Sphenodon</taxon>
    </lineage>
</organism>
<gene>
    <name evidence="3" type="primary">DDIAS</name>
</gene>
<dbReference type="AlphaFoldDB" id="A0A8D0GKP6"/>
<dbReference type="InterPro" id="IPR013955">
    <property type="entry name" value="Rep_factor-A_C"/>
</dbReference>
<dbReference type="GO" id="GO:0005634">
    <property type="term" value="C:nucleus"/>
    <property type="evidence" value="ECO:0007669"/>
    <property type="project" value="TreeGrafter"/>
</dbReference>
<dbReference type="GO" id="GO:1902230">
    <property type="term" value="P:negative regulation of intrinsic apoptotic signaling pathway in response to DNA damage"/>
    <property type="evidence" value="ECO:0007669"/>
    <property type="project" value="InterPro"/>
</dbReference>
<feature type="compositionally biased region" description="Polar residues" evidence="1">
    <location>
        <begin position="869"/>
        <end position="896"/>
    </location>
</feature>
<dbReference type="Ensembl" id="ENSSPUT00000008706.1">
    <property type="protein sequence ID" value="ENSSPUP00000008158.1"/>
    <property type="gene ID" value="ENSSPUG00000006336.1"/>
</dbReference>
<dbReference type="InterPro" id="IPR043522">
    <property type="entry name" value="DDIAS"/>
</dbReference>
<sequence length="982" mass="107868">MNGRRLFAASVISIQNSSFVYPSCQNCFSRLTLDSQRFNCLKCGCTGEAKDPGYRYRLSLEVADTKDLFCITVFGSCLDAYFGLSAGCLQRYIQDFNQESGEPDRNTSPSVLIQAVETCFIGRQFIFGVKDSGSKTHTRNLTACQIFLPNIGVSSLTVISCLHRLLQPDDFRGCRSSSQLPDSLLIAIDQPSCELSSLLGPGSGSSGFVQSSGRDRFSRPWLQSFGLTSSSVDCVTDFSALEPREATNPCTQEKKCSSTQPCALEYSYRASQHTQGHNHVVSKRDDQEDNVFNQPTIKLESYSSERELSPGKTSSRFLQSPLELGGKYSPKIAIRCGCCPEKSPGSLLCQRQGNSSCSSTLSPNFRRVTATPQDDPLLWDDLPFSESLNEFLDRIENARSTVSTKEPNPCSCSPAEGNNPLYGCFNQPSHGQDIVIADVQRGGAAKKLLQSAKHVDVSKERVLSCHQSKLTLVSGKEESRDETFGSLDSEVSPNPHQLAVSFPVRNKPPLSEEGFLQPEEAALRDISISENFYSCTDLKLTHNQVENPYFQTRVKPTHINCQLNDQLGDWENKENSSYWLNQSIDLKSNQEPGCDSAAPYKAYNVCKRELNPLSELQENRVVSSSILPWNYSGCPQGSYNASADLFESRAEEMEIGEEMLHEVQGSSAQRTASTTKDTVSELGLSPLDARCSYLKSKLSLHTSPTILGQKTSTPMAYSLSSSEPSLANTQNFVPYSQSTPVARCVYKARPLGERESILPKSPPSNYSKINFKCKRPRPSARNTLAKQLISKFLKCKRSGDTSCGDLSTSASQQSFVGALSENDTGEWIPPSATKLLHPRALSKVQTSEAETRNPARDAATWQSIKKSPISGQVTCGQPRTDTSLVSTESGPKTEQSARAGVRTVPFHGKTATTWLWKEPSLETCSRSSITHCLSWTSNSAGEPVNSASWSPELFADKSHFQMQGASFKSPPPNHESPLSHFL</sequence>
<evidence type="ECO:0000313" key="4">
    <source>
        <dbReference type="Proteomes" id="UP000694392"/>
    </source>
</evidence>
<dbReference type="Proteomes" id="UP000694392">
    <property type="component" value="Unplaced"/>
</dbReference>
<dbReference type="Ensembl" id="ENSSPUT00000008717.1">
    <property type="protein sequence ID" value="ENSSPUP00000008167.1"/>
    <property type="gene ID" value="ENSSPUG00000006336.1"/>
</dbReference>
<dbReference type="PANTHER" id="PTHR35537">
    <property type="entry name" value="DNA DAMAGE-INDUCIBLE APOPTOSIS SUPPRESSOR PROTEIN DDIAS"/>
    <property type="match status" value="1"/>
</dbReference>
<feature type="region of interest" description="Disordered" evidence="1">
    <location>
        <begin position="869"/>
        <end position="898"/>
    </location>
</feature>
<name>A0A8D0GKP6_SPHPU</name>
<protein>
    <submittedName>
        <fullName evidence="3">DNA damage induced apoptosis suppressor</fullName>
    </submittedName>
</protein>
<dbReference type="PANTHER" id="PTHR35537:SF1">
    <property type="entry name" value="DNA DAMAGE-INDUCED APOPTOSIS SUPPRESSOR PROTEIN"/>
    <property type="match status" value="1"/>
</dbReference>
<feature type="region of interest" description="Disordered" evidence="1">
    <location>
        <begin position="963"/>
        <end position="982"/>
    </location>
</feature>
<evidence type="ECO:0000313" key="3">
    <source>
        <dbReference type="Ensembl" id="ENSSPUP00000008167.1"/>
    </source>
</evidence>
<dbReference type="Gene3D" id="2.40.50.140">
    <property type="entry name" value="Nucleic acid-binding proteins"/>
    <property type="match status" value="1"/>
</dbReference>
<feature type="domain" description="Replication factor A C-terminal" evidence="2">
    <location>
        <begin position="8"/>
        <end position="94"/>
    </location>
</feature>
<evidence type="ECO:0000259" key="2">
    <source>
        <dbReference type="Pfam" id="PF08646"/>
    </source>
</evidence>
<proteinExistence type="predicted"/>